<evidence type="ECO:0000313" key="1">
    <source>
        <dbReference type="EMBL" id="PIT50187.1"/>
    </source>
</evidence>
<accession>A0A2N9XPD2</accession>
<comment type="caution">
    <text evidence="1">The sequence shown here is derived from an EMBL/GenBank/DDBJ whole genome shotgun (WGS) entry which is preliminary data.</text>
</comment>
<dbReference type="EMBL" id="MEIQ01000042">
    <property type="protein sequence ID" value="PIT50187.1"/>
    <property type="molecule type" value="Genomic_DNA"/>
</dbReference>
<protein>
    <recommendedName>
        <fullName evidence="3">HTH cro/C1-type domain-containing protein</fullName>
    </recommendedName>
</protein>
<name>A0A2N9XPD2_9NEIS</name>
<gene>
    <name evidence="1" type="ORF">BHC48_07215</name>
</gene>
<organism evidence="1 2">
    <name type="scientific">Snodgrassella alvi</name>
    <dbReference type="NCBI Taxonomy" id="1196083"/>
    <lineage>
        <taxon>Bacteria</taxon>
        <taxon>Pseudomonadati</taxon>
        <taxon>Pseudomonadota</taxon>
        <taxon>Betaproteobacteria</taxon>
        <taxon>Neisseriales</taxon>
        <taxon>Neisseriaceae</taxon>
        <taxon>Snodgrassella</taxon>
    </lineage>
</organism>
<reference evidence="1 2" key="1">
    <citation type="journal article" date="2017" name="MBio">
        <title>Type VI secretion-mediated competition in the bee gut microbiome.</title>
        <authorList>
            <person name="Steele M.I."/>
            <person name="Kwong W.K."/>
            <person name="Powell J.E."/>
            <person name="Whiteley M."/>
            <person name="Moran N.A."/>
        </authorList>
    </citation>
    <scope>NUCLEOTIDE SEQUENCE [LARGE SCALE GENOMIC DNA]</scope>
    <source>
        <strain evidence="1 2">Occ4-2</strain>
    </source>
</reference>
<dbReference type="Proteomes" id="UP000231484">
    <property type="component" value="Unassembled WGS sequence"/>
</dbReference>
<evidence type="ECO:0000313" key="2">
    <source>
        <dbReference type="Proteomes" id="UP000231484"/>
    </source>
</evidence>
<evidence type="ECO:0008006" key="3">
    <source>
        <dbReference type="Google" id="ProtNLM"/>
    </source>
</evidence>
<proteinExistence type="predicted"/>
<sequence length="71" mass="7926">MNWSTIIEDLQKAGYSQKQIAHYCNCSQGAISQIKAKFSQNNTTHNKTVSFDLGNKLIDLHNNVVGKNVCN</sequence>
<dbReference type="AlphaFoldDB" id="A0A2N9XPD2"/>